<protein>
    <submittedName>
        <fullName evidence="2">Uncharacterized protein</fullName>
    </submittedName>
</protein>
<dbReference type="Proteomes" id="UP001501532">
    <property type="component" value="Unassembled WGS sequence"/>
</dbReference>
<keyword evidence="1" id="KW-1133">Transmembrane helix</keyword>
<accession>A0ABP6L3G3</accession>
<feature type="transmembrane region" description="Helical" evidence="1">
    <location>
        <begin position="80"/>
        <end position="99"/>
    </location>
</feature>
<sequence>MMFTPWRSALAYAAWVTLISWLTGTVVLTAESLAFGDNLGPTGPEPLMWCRDQAVFLVTCTTLLTLSRRLLSPLPRWRTVLIDGSLYMLALGIAGAAPYGSVSPGELLDAAALYSFFGLFTLQLPTAWCLSAWRSGKLDAVLKKRYTIDDEEQATPAM</sequence>
<evidence type="ECO:0000256" key="1">
    <source>
        <dbReference type="SAM" id="Phobius"/>
    </source>
</evidence>
<evidence type="ECO:0000313" key="3">
    <source>
        <dbReference type="Proteomes" id="UP001501532"/>
    </source>
</evidence>
<keyword evidence="3" id="KW-1185">Reference proteome</keyword>
<name>A0ABP6L3G3_9ACTN</name>
<evidence type="ECO:0000313" key="2">
    <source>
        <dbReference type="EMBL" id="GAA3031501.1"/>
    </source>
</evidence>
<dbReference type="RefSeq" id="WP_234513191.1">
    <property type="nucleotide sequence ID" value="NZ_BAAAUF010000010.1"/>
</dbReference>
<gene>
    <name evidence="2" type="ORF">GCM10010448_11860</name>
</gene>
<keyword evidence="1" id="KW-0812">Transmembrane</keyword>
<feature type="transmembrane region" description="Helical" evidence="1">
    <location>
        <begin position="111"/>
        <end position="133"/>
    </location>
</feature>
<keyword evidence="1" id="KW-0472">Membrane</keyword>
<reference evidence="3" key="1">
    <citation type="journal article" date="2019" name="Int. J. Syst. Evol. Microbiol.">
        <title>The Global Catalogue of Microorganisms (GCM) 10K type strain sequencing project: providing services to taxonomists for standard genome sequencing and annotation.</title>
        <authorList>
            <consortium name="The Broad Institute Genomics Platform"/>
            <consortium name="The Broad Institute Genome Sequencing Center for Infectious Disease"/>
            <person name="Wu L."/>
            <person name="Ma J."/>
        </authorList>
    </citation>
    <scope>NUCLEOTIDE SEQUENCE [LARGE SCALE GENOMIC DNA]</scope>
    <source>
        <strain evidence="3">JCM 9091</strain>
    </source>
</reference>
<dbReference type="EMBL" id="BAAAUF010000010">
    <property type="protein sequence ID" value="GAA3031501.1"/>
    <property type="molecule type" value="Genomic_DNA"/>
</dbReference>
<proteinExistence type="predicted"/>
<comment type="caution">
    <text evidence="2">The sequence shown here is derived from an EMBL/GenBank/DDBJ whole genome shotgun (WGS) entry which is preliminary data.</text>
</comment>
<feature type="transmembrane region" description="Helical" evidence="1">
    <location>
        <begin position="53"/>
        <end position="71"/>
    </location>
</feature>
<organism evidence="2 3">
    <name type="scientific">Streptomyces glomeratus</name>
    <dbReference type="NCBI Taxonomy" id="284452"/>
    <lineage>
        <taxon>Bacteria</taxon>
        <taxon>Bacillati</taxon>
        <taxon>Actinomycetota</taxon>
        <taxon>Actinomycetes</taxon>
        <taxon>Kitasatosporales</taxon>
        <taxon>Streptomycetaceae</taxon>
        <taxon>Streptomyces</taxon>
    </lineage>
</organism>